<protein>
    <recommendedName>
        <fullName evidence="1">SnoaL-like domain-containing protein</fullName>
    </recommendedName>
</protein>
<dbReference type="Proteomes" id="UP000256913">
    <property type="component" value="Unassembled WGS sequence"/>
</dbReference>
<proteinExistence type="predicted"/>
<organism evidence="2 3">
    <name type="scientific">Asanoa ferruginea</name>
    <dbReference type="NCBI Taxonomy" id="53367"/>
    <lineage>
        <taxon>Bacteria</taxon>
        <taxon>Bacillati</taxon>
        <taxon>Actinomycetota</taxon>
        <taxon>Actinomycetes</taxon>
        <taxon>Micromonosporales</taxon>
        <taxon>Micromonosporaceae</taxon>
        <taxon>Asanoa</taxon>
    </lineage>
</organism>
<feature type="domain" description="SnoaL-like" evidence="1">
    <location>
        <begin position="7"/>
        <end position="103"/>
    </location>
</feature>
<dbReference type="InterPro" id="IPR037401">
    <property type="entry name" value="SnoaL-like"/>
</dbReference>
<sequence>MSALISALLHAVDRRDWPALGDLVTPDVVYDRPGYPTIRGVDEWLTFYRMTRIVATGQHRLVRVLADDAQGFCWGEFTGTTRGGQPVDVRFADWYAFRDGRVCQRRTFFYEPAI</sequence>
<dbReference type="Gene3D" id="3.10.450.50">
    <property type="match status" value="1"/>
</dbReference>
<accession>A0A3D9ZP26</accession>
<dbReference type="RefSeq" id="WP_116070335.1">
    <property type="nucleotide sequence ID" value="NZ_BONB01000050.1"/>
</dbReference>
<dbReference type="Pfam" id="PF12680">
    <property type="entry name" value="SnoaL_2"/>
    <property type="match status" value="1"/>
</dbReference>
<keyword evidence="3" id="KW-1185">Reference proteome</keyword>
<gene>
    <name evidence="2" type="ORF">DFJ67_5155</name>
</gene>
<dbReference type="InterPro" id="IPR032710">
    <property type="entry name" value="NTF2-like_dom_sf"/>
</dbReference>
<dbReference type="OrthoDB" id="4772778at2"/>
<name>A0A3D9ZP26_9ACTN</name>
<comment type="caution">
    <text evidence="2">The sequence shown here is derived from an EMBL/GenBank/DDBJ whole genome shotgun (WGS) entry which is preliminary data.</text>
</comment>
<reference evidence="2 3" key="1">
    <citation type="submission" date="2018-08" db="EMBL/GenBank/DDBJ databases">
        <title>Sequencing the genomes of 1000 actinobacteria strains.</title>
        <authorList>
            <person name="Klenk H.-P."/>
        </authorList>
    </citation>
    <scope>NUCLEOTIDE SEQUENCE [LARGE SCALE GENOMIC DNA]</scope>
    <source>
        <strain evidence="2 3">DSM 44099</strain>
    </source>
</reference>
<evidence type="ECO:0000313" key="2">
    <source>
        <dbReference type="EMBL" id="REF99128.1"/>
    </source>
</evidence>
<evidence type="ECO:0000259" key="1">
    <source>
        <dbReference type="Pfam" id="PF12680"/>
    </source>
</evidence>
<dbReference type="SUPFAM" id="SSF54427">
    <property type="entry name" value="NTF2-like"/>
    <property type="match status" value="1"/>
</dbReference>
<evidence type="ECO:0000313" key="3">
    <source>
        <dbReference type="Proteomes" id="UP000256913"/>
    </source>
</evidence>
<dbReference type="AlphaFoldDB" id="A0A3D9ZP26"/>
<dbReference type="EMBL" id="QUMQ01000001">
    <property type="protein sequence ID" value="REF99128.1"/>
    <property type="molecule type" value="Genomic_DNA"/>
</dbReference>